<organism evidence="1 2">
    <name type="scientific">Caenorhabditis remanei</name>
    <name type="common">Caenorhabditis vulgaris</name>
    <dbReference type="NCBI Taxonomy" id="31234"/>
    <lineage>
        <taxon>Eukaryota</taxon>
        <taxon>Metazoa</taxon>
        <taxon>Ecdysozoa</taxon>
        <taxon>Nematoda</taxon>
        <taxon>Chromadorea</taxon>
        <taxon>Rhabditida</taxon>
        <taxon>Rhabditina</taxon>
        <taxon>Rhabditomorpha</taxon>
        <taxon>Rhabditoidea</taxon>
        <taxon>Rhabditidae</taxon>
        <taxon>Peloderinae</taxon>
        <taxon>Caenorhabditis</taxon>
    </lineage>
</organism>
<dbReference type="EMBL" id="WUAV01000003">
    <property type="protein sequence ID" value="KAF1762758.1"/>
    <property type="molecule type" value="Genomic_DNA"/>
</dbReference>
<comment type="caution">
    <text evidence="1">The sequence shown here is derived from an EMBL/GenBank/DDBJ whole genome shotgun (WGS) entry which is preliminary data.</text>
</comment>
<dbReference type="GeneID" id="78775060"/>
<protein>
    <recommendedName>
        <fullName evidence="3">Smr domain-containing protein</fullName>
    </recommendedName>
</protein>
<gene>
    <name evidence="1" type="ORF">GCK72_011020</name>
</gene>
<evidence type="ECO:0000313" key="2">
    <source>
        <dbReference type="Proteomes" id="UP000483820"/>
    </source>
</evidence>
<dbReference type="CTD" id="78775060"/>
<dbReference type="RefSeq" id="XP_053587739.1">
    <property type="nucleotide sequence ID" value="XM_053728162.1"/>
</dbReference>
<dbReference type="Proteomes" id="UP000483820">
    <property type="component" value="Chromosome III"/>
</dbReference>
<evidence type="ECO:0008006" key="3">
    <source>
        <dbReference type="Google" id="ProtNLM"/>
    </source>
</evidence>
<reference evidence="1 2" key="1">
    <citation type="submission" date="2019-12" db="EMBL/GenBank/DDBJ databases">
        <title>Chromosome-level assembly of the Caenorhabditis remanei genome.</title>
        <authorList>
            <person name="Teterina A.A."/>
            <person name="Willis J.H."/>
            <person name="Phillips P.C."/>
        </authorList>
    </citation>
    <scope>NUCLEOTIDE SEQUENCE [LARGE SCALE GENOMIC DNA]</scope>
    <source>
        <strain evidence="1 2">PX506</strain>
        <tissue evidence="1">Whole organism</tissue>
    </source>
</reference>
<dbReference type="SUPFAM" id="SSF160443">
    <property type="entry name" value="SMR domain-like"/>
    <property type="match status" value="1"/>
</dbReference>
<sequence length="154" mass="18013">MYLENAERKAMKEEIKREVNAIHRQKDTTPKEDWHRLNKKINETVVRWNKDHPKMPNYLDLHWMTVYGALCFVEKELLGEPETLHVETGVGKNSKLSMPQIKMSILKTRWRGSCQEGYCTHQVPAKDMNGVNDKGFENIQACYKCLTVPKSYCI</sequence>
<evidence type="ECO:0000313" key="1">
    <source>
        <dbReference type="EMBL" id="KAF1762758.1"/>
    </source>
</evidence>
<dbReference type="InterPro" id="IPR036063">
    <property type="entry name" value="Smr_dom_sf"/>
</dbReference>
<dbReference type="AlphaFoldDB" id="A0A6A5H4W7"/>
<name>A0A6A5H4W7_CAERE</name>
<proteinExistence type="predicted"/>
<dbReference type="Gene3D" id="3.30.1370.110">
    <property type="match status" value="1"/>
</dbReference>
<accession>A0A6A5H4W7</accession>
<dbReference type="KEGG" id="crq:GCK72_011020"/>